<proteinExistence type="predicted"/>
<feature type="non-terminal residue" evidence="1">
    <location>
        <position position="49"/>
    </location>
</feature>
<name>A0ABN7XS71_GIGMA</name>
<evidence type="ECO:0000313" key="1">
    <source>
        <dbReference type="EMBL" id="CAG8857295.1"/>
    </source>
</evidence>
<feature type="non-terminal residue" evidence="1">
    <location>
        <position position="1"/>
    </location>
</feature>
<reference evidence="1 2" key="1">
    <citation type="submission" date="2021-06" db="EMBL/GenBank/DDBJ databases">
        <authorList>
            <person name="Kallberg Y."/>
            <person name="Tangrot J."/>
            <person name="Rosling A."/>
        </authorList>
    </citation>
    <scope>NUCLEOTIDE SEQUENCE [LARGE SCALE GENOMIC DNA]</scope>
    <source>
        <strain evidence="1 2">120-4 pot B 10/14</strain>
    </source>
</reference>
<keyword evidence="2" id="KW-1185">Reference proteome</keyword>
<organism evidence="1 2">
    <name type="scientific">Gigaspora margarita</name>
    <dbReference type="NCBI Taxonomy" id="4874"/>
    <lineage>
        <taxon>Eukaryota</taxon>
        <taxon>Fungi</taxon>
        <taxon>Fungi incertae sedis</taxon>
        <taxon>Mucoromycota</taxon>
        <taxon>Glomeromycotina</taxon>
        <taxon>Glomeromycetes</taxon>
        <taxon>Diversisporales</taxon>
        <taxon>Gigasporaceae</taxon>
        <taxon>Gigaspora</taxon>
    </lineage>
</organism>
<protein>
    <submittedName>
        <fullName evidence="1">42206_t:CDS:1</fullName>
    </submittedName>
</protein>
<dbReference type="EMBL" id="CAJVQB010169134">
    <property type="protein sequence ID" value="CAG8857295.1"/>
    <property type="molecule type" value="Genomic_DNA"/>
</dbReference>
<accession>A0ABN7XS71</accession>
<comment type="caution">
    <text evidence="1">The sequence shown here is derived from an EMBL/GenBank/DDBJ whole genome shotgun (WGS) entry which is preliminary data.</text>
</comment>
<dbReference type="Proteomes" id="UP000789901">
    <property type="component" value="Unassembled WGS sequence"/>
</dbReference>
<evidence type="ECO:0000313" key="2">
    <source>
        <dbReference type="Proteomes" id="UP000789901"/>
    </source>
</evidence>
<gene>
    <name evidence="1" type="ORF">GMARGA_LOCUS46116</name>
</gene>
<sequence>PSSKICPEVSDTKISRVEDQLQCNKNSTISPNETYSQISIGEVEAIPVV</sequence>